<accession>A0A6H9WQ74</accession>
<evidence type="ECO:0000313" key="2">
    <source>
        <dbReference type="EMBL" id="KAB1649851.1"/>
    </source>
</evidence>
<proteinExistence type="predicted"/>
<organism evidence="2 3">
    <name type="scientific">Pseudoclavibacter endophyticus</name>
    <dbReference type="NCBI Taxonomy" id="1778590"/>
    <lineage>
        <taxon>Bacteria</taxon>
        <taxon>Bacillati</taxon>
        <taxon>Actinomycetota</taxon>
        <taxon>Actinomycetes</taxon>
        <taxon>Micrococcales</taxon>
        <taxon>Microbacteriaceae</taxon>
        <taxon>Pseudoclavibacter</taxon>
    </lineage>
</organism>
<feature type="domain" description="Septum formation-related" evidence="1">
    <location>
        <begin position="74"/>
        <end position="171"/>
    </location>
</feature>
<evidence type="ECO:0000259" key="1">
    <source>
        <dbReference type="Pfam" id="PF13845"/>
    </source>
</evidence>
<dbReference type="AlphaFoldDB" id="A0A6H9WQ74"/>
<gene>
    <name evidence="2" type="ORF">F8O04_06380</name>
</gene>
<protein>
    <recommendedName>
        <fullName evidence="1">Septum formation-related domain-containing protein</fullName>
    </recommendedName>
</protein>
<reference evidence="2 3" key="1">
    <citation type="submission" date="2019-09" db="EMBL/GenBank/DDBJ databases">
        <title>Phylogeny of genus Pseudoclavibacter and closely related genus.</title>
        <authorList>
            <person name="Li Y."/>
        </authorList>
    </citation>
    <scope>NUCLEOTIDE SEQUENCE [LARGE SCALE GENOMIC DNA]</scope>
    <source>
        <strain evidence="2 3">EGI 60007</strain>
    </source>
</reference>
<evidence type="ECO:0000313" key="3">
    <source>
        <dbReference type="Proteomes" id="UP000431744"/>
    </source>
</evidence>
<sequence>MTARSCVWRRASADFRGAVRPRTEASRVRDGGRTRAVRTLATAVSVAAAGAALAGCAQAADTSPVEKPITQLEAGDCFDTDAEFTTALVYPDCSAEHLFEAHHVEELDGDTFPGDDVVQRRANEVCDEQFQVFTGQPVSQNADYASMFLGPTEDSWMTEDDRAVVCVVMPADGAARGGSAAA</sequence>
<comment type="caution">
    <text evidence="2">The sequence shown here is derived from an EMBL/GenBank/DDBJ whole genome shotgun (WGS) entry which is preliminary data.</text>
</comment>
<name>A0A6H9WQ74_9MICO</name>
<dbReference type="EMBL" id="WBJY01000001">
    <property type="protein sequence ID" value="KAB1649851.1"/>
    <property type="molecule type" value="Genomic_DNA"/>
</dbReference>
<dbReference type="InterPro" id="IPR026004">
    <property type="entry name" value="Septum_form"/>
</dbReference>
<keyword evidence="3" id="KW-1185">Reference proteome</keyword>
<dbReference type="OrthoDB" id="3628931at2"/>
<dbReference type="Proteomes" id="UP000431744">
    <property type="component" value="Unassembled WGS sequence"/>
</dbReference>
<dbReference type="Pfam" id="PF13845">
    <property type="entry name" value="Septum_form"/>
    <property type="match status" value="1"/>
</dbReference>